<dbReference type="SUPFAM" id="SSF88713">
    <property type="entry name" value="Glycoside hydrolase/deacetylase"/>
    <property type="match status" value="1"/>
</dbReference>
<dbReference type="GO" id="GO:0006013">
    <property type="term" value="P:mannose metabolic process"/>
    <property type="evidence" value="ECO:0007669"/>
    <property type="project" value="InterPro"/>
</dbReference>
<dbReference type="Gene3D" id="3.20.110.10">
    <property type="entry name" value="Glycoside hydrolase 38, N terminal domain"/>
    <property type="match status" value="1"/>
</dbReference>
<evidence type="ECO:0000256" key="8">
    <source>
        <dbReference type="SAM" id="Phobius"/>
    </source>
</evidence>
<dbReference type="InterPro" id="IPR011013">
    <property type="entry name" value="Gal_mutarotase_sf_dom"/>
</dbReference>
<keyword evidence="8" id="KW-1133">Transmembrane helix</keyword>
<evidence type="ECO:0000259" key="9">
    <source>
        <dbReference type="SMART" id="SM00872"/>
    </source>
</evidence>
<dbReference type="SUPFAM" id="SSF88688">
    <property type="entry name" value="Families 57/38 glycoside transferase middle domain"/>
    <property type="match status" value="1"/>
</dbReference>
<protein>
    <submittedName>
        <fullName evidence="10">Alpha-mannosidase 2x</fullName>
    </submittedName>
</protein>
<dbReference type="PANTHER" id="PTHR11607">
    <property type="entry name" value="ALPHA-MANNOSIDASE"/>
    <property type="match status" value="1"/>
</dbReference>
<evidence type="ECO:0000256" key="2">
    <source>
        <dbReference type="ARBA" id="ARBA00009792"/>
    </source>
</evidence>
<feature type="domain" description="Glycoside hydrolase family 38 central" evidence="9">
    <location>
        <begin position="375"/>
        <end position="460"/>
    </location>
</feature>
<proteinExistence type="inferred from homology"/>
<feature type="transmembrane region" description="Helical" evidence="8">
    <location>
        <begin position="822"/>
        <end position="843"/>
    </location>
</feature>
<dbReference type="PANTHER" id="PTHR11607:SF3">
    <property type="entry name" value="LYSOSOMAL ALPHA-MANNOSIDASE"/>
    <property type="match status" value="1"/>
</dbReference>
<evidence type="ECO:0000256" key="5">
    <source>
        <dbReference type="ARBA" id="ARBA00022833"/>
    </source>
</evidence>
<evidence type="ECO:0000313" key="10">
    <source>
        <dbReference type="EMBL" id="KAJ1719440.1"/>
    </source>
</evidence>
<dbReference type="GO" id="GO:0046872">
    <property type="term" value="F:metal ion binding"/>
    <property type="evidence" value="ECO:0007669"/>
    <property type="project" value="UniProtKB-KW"/>
</dbReference>
<dbReference type="GO" id="GO:0004559">
    <property type="term" value="F:alpha-mannosidase activity"/>
    <property type="evidence" value="ECO:0007669"/>
    <property type="project" value="InterPro"/>
</dbReference>
<evidence type="ECO:0000313" key="11">
    <source>
        <dbReference type="Proteomes" id="UP001149813"/>
    </source>
</evidence>
<dbReference type="InterPro" id="IPR000602">
    <property type="entry name" value="Glyco_hydro_38_N"/>
</dbReference>
<comment type="caution">
    <text evidence="10">The sequence shown here is derived from an EMBL/GenBank/DDBJ whole genome shotgun (WGS) entry which is preliminary data.</text>
</comment>
<evidence type="ECO:0000256" key="1">
    <source>
        <dbReference type="ARBA" id="ARBA00001947"/>
    </source>
</evidence>
<feature type="transmembrane region" description="Helical" evidence="8">
    <location>
        <begin position="855"/>
        <end position="876"/>
    </location>
</feature>
<dbReference type="InterPro" id="IPR015341">
    <property type="entry name" value="Glyco_hydro_38_cen"/>
</dbReference>
<gene>
    <name evidence="10" type="primary">MAN2A2</name>
    <name evidence="10" type="ORF">LPJ53_005801</name>
</gene>
<dbReference type="OrthoDB" id="10261055at2759"/>
<keyword evidence="11" id="KW-1185">Reference proteome</keyword>
<accession>A0A9W8CMS3</accession>
<dbReference type="EMBL" id="JANBOJ010000399">
    <property type="protein sequence ID" value="KAJ1719440.1"/>
    <property type="molecule type" value="Genomic_DNA"/>
</dbReference>
<evidence type="ECO:0000256" key="3">
    <source>
        <dbReference type="ARBA" id="ARBA00022723"/>
    </source>
</evidence>
<dbReference type="Gene3D" id="2.70.98.30">
    <property type="entry name" value="Golgi alpha-mannosidase II, domain 4"/>
    <property type="match status" value="1"/>
</dbReference>
<keyword evidence="4" id="KW-0378">Hydrolase</keyword>
<dbReference type="Gene3D" id="1.20.1270.50">
    <property type="entry name" value="Glycoside hydrolase family 38, central domain"/>
    <property type="match status" value="1"/>
</dbReference>
<dbReference type="InterPro" id="IPR028995">
    <property type="entry name" value="Glyco_hydro_57/38_cen_sf"/>
</dbReference>
<keyword evidence="6" id="KW-0326">Glycosidase</keyword>
<dbReference type="InterPro" id="IPR050843">
    <property type="entry name" value="Glycosyl_Hydrlase_38"/>
</dbReference>
<dbReference type="Pfam" id="PF09261">
    <property type="entry name" value="Alpha-mann_mid"/>
    <property type="match status" value="1"/>
</dbReference>
<keyword evidence="8" id="KW-0472">Membrane</keyword>
<dbReference type="InterPro" id="IPR011330">
    <property type="entry name" value="Glyco_hydro/deAcase_b/a-brl"/>
</dbReference>
<dbReference type="GO" id="GO:0030246">
    <property type="term" value="F:carbohydrate binding"/>
    <property type="evidence" value="ECO:0007669"/>
    <property type="project" value="InterPro"/>
</dbReference>
<sequence>MRLPLLPRRYVRHSTLILGLLLCGLLLWANPAVTPLGKPSWAPWFGEPLPPTSRDTATAPLPPRLTLHLVPHSHSDIGWNLSFQGYYNASVHEVLRRVTRELLRSPGRRFTWGDLAFLDMWMADEGDSLVEPSGNVTWRGALRRLAAEGRMDVVGGTYVSPDEGLATWWALNSLADVGRRTHHALLGSATNVGWQIDPFGHFARMPRLLANAGFTRFVLGRMAYDELYALRAQGALQFLWQAPDGSHAPLLTHFLSTHYAFPSAELDFDNTEQCDVGRLAGLLRRYAVQQVRQYPGHGHIMVMLGDDFRYVEAQRAFACIDRLVQHDKLLPGVTMRYSTPSEYFASVEPHLLGPSARLHRLTGDMYPYQDKPYEQYWAGILASRPRLKRAVRQAEHTVQHAEALVAVARAMPGAARRAEAWDVLEEHMEEARKQVAIGYHHDAITGTCAHEAYVDYLDRLERAERSALRVARLALMLGAGAAGGSSPPSKRAVARQLAAAGRTHEPASLTSSDGALHVPASACSAGQCPGTLVAVSNMGLLAAQSQVVRLHVHTLNMTLVDAHTGEEPVGPLQVEAKDSGYTVSFVARGVPAMGVRSYVLRRPAEGEAGLELVGGPDGSASARFLEKNGWRVDVSAHGSRVRMRVSRVESQKKRKAGGVVEAAVVWHEMRQYFANPRVQASGAYVMHSFMLMYAVVFCVLGAAACGGLGAAWMVHRGGGLRSLGRPAGPLEAVPLKKEEAADEATRLSVESDGSGESLELVTPVPTVPTVQTVPTAQTVQTVQTAQQTEGRAVWPALAGGGAGTLLVYYVAQVADIGRLDMWTVGGGQVALRLILPAFLLAYLPSAALRLSPRQLLFLALGLALGTVSAMFCFPAWQSRPLRLGTDAPMELRFSQGSVCDVAHVRVDGMGTEVEYRLCADRAPLVEVQVRVAAAVDREVVEHFSVEQPHAWGDGLLSACRFSLFDGVSVAQHAYRRWTPVPGNMYPAVSHVSLGDVGSLGRLGRLTLHSRQPVGATCVRGDTLELLVHRSMAGNDFRGLREPLVDHDAAVITHYVDLGLGRKDDKEEEEDDGLETNGEVNAPPLAVLLPRGLASTKLAYWSALGDRPADKTLRRLRFVGVHASNRDLLNITTGAPPLAAAPGALSVYARILALPDARSPHVPVVVDRLFGPEERKYRVEGDWSIAPVSAVNRSISSVERIELLPGRQALFRIDLG</sequence>
<feature type="transmembrane region" description="Helical" evidence="8">
    <location>
        <begin position="690"/>
        <end position="714"/>
    </location>
</feature>
<feature type="region of interest" description="Disordered" evidence="7">
    <location>
        <begin position="1061"/>
        <end position="1080"/>
    </location>
</feature>
<organism evidence="10 11">
    <name type="scientific">Coemansia erecta</name>
    <dbReference type="NCBI Taxonomy" id="147472"/>
    <lineage>
        <taxon>Eukaryota</taxon>
        <taxon>Fungi</taxon>
        <taxon>Fungi incertae sedis</taxon>
        <taxon>Zoopagomycota</taxon>
        <taxon>Kickxellomycotina</taxon>
        <taxon>Kickxellomycetes</taxon>
        <taxon>Kickxellales</taxon>
        <taxon>Kickxellaceae</taxon>
        <taxon>Coemansia</taxon>
    </lineage>
</organism>
<dbReference type="Pfam" id="PF01074">
    <property type="entry name" value="Glyco_hydro_38N"/>
    <property type="match status" value="1"/>
</dbReference>
<evidence type="ECO:0000256" key="4">
    <source>
        <dbReference type="ARBA" id="ARBA00022801"/>
    </source>
</evidence>
<keyword evidence="8" id="KW-0812">Transmembrane</keyword>
<evidence type="ECO:0000256" key="6">
    <source>
        <dbReference type="ARBA" id="ARBA00023295"/>
    </source>
</evidence>
<dbReference type="AlphaFoldDB" id="A0A9W8CMS3"/>
<reference evidence="10" key="1">
    <citation type="submission" date="2022-07" db="EMBL/GenBank/DDBJ databases">
        <title>Phylogenomic reconstructions and comparative analyses of Kickxellomycotina fungi.</title>
        <authorList>
            <person name="Reynolds N.K."/>
            <person name="Stajich J.E."/>
            <person name="Barry K."/>
            <person name="Grigoriev I.V."/>
            <person name="Crous P."/>
            <person name="Smith M.E."/>
        </authorList>
    </citation>
    <scope>NUCLEOTIDE SEQUENCE</scope>
    <source>
        <strain evidence="10">NBRC 32514</strain>
    </source>
</reference>
<keyword evidence="3" id="KW-0479">Metal-binding</keyword>
<name>A0A9W8CMS3_9FUNG</name>
<dbReference type="Proteomes" id="UP001149813">
    <property type="component" value="Unassembled WGS sequence"/>
</dbReference>
<dbReference type="SMART" id="SM00872">
    <property type="entry name" value="Alpha-mann_mid"/>
    <property type="match status" value="1"/>
</dbReference>
<comment type="cofactor">
    <cofactor evidence="1">
        <name>Zn(2+)</name>
        <dbReference type="ChEBI" id="CHEBI:29105"/>
    </cofactor>
</comment>
<evidence type="ECO:0000256" key="7">
    <source>
        <dbReference type="SAM" id="MobiDB-lite"/>
    </source>
</evidence>
<dbReference type="InterPro" id="IPR027291">
    <property type="entry name" value="Glyco_hydro_38_N_sf"/>
</dbReference>
<dbReference type="SUPFAM" id="SSF74650">
    <property type="entry name" value="Galactose mutarotase-like"/>
    <property type="match status" value="1"/>
</dbReference>
<feature type="transmembrane region" description="Helical" evidence="8">
    <location>
        <begin position="792"/>
        <end position="810"/>
    </location>
</feature>
<dbReference type="InterPro" id="IPR037094">
    <property type="entry name" value="Glyco_hydro_38_cen_sf"/>
</dbReference>
<keyword evidence="5" id="KW-0862">Zinc</keyword>
<comment type="similarity">
    <text evidence="2">Belongs to the glycosyl hydrolase 38 family.</text>
</comment>